<dbReference type="OrthoDB" id="4803789at2"/>
<protein>
    <submittedName>
        <fullName evidence="1">Uncharacterized protein</fullName>
    </submittedName>
</protein>
<evidence type="ECO:0000313" key="2">
    <source>
        <dbReference type="Proteomes" id="UP000285112"/>
    </source>
</evidence>
<sequence>MRHEKEPDMDAFRVIIRGKFDHLDEAGRAALAAKGGDLMFSEAGTFTHDVNVTAFTFRCQVPARADDDEKAAKARATEALHAHGLPCRDLDYGVTDMRAVRVRRKKR</sequence>
<comment type="caution">
    <text evidence="1">The sequence shown here is derived from an EMBL/GenBank/DDBJ whole genome shotgun (WGS) entry which is preliminary data.</text>
</comment>
<name>A0A419HYG9_9PSEU</name>
<dbReference type="Pfam" id="PF19707">
    <property type="entry name" value="DUF6204"/>
    <property type="match status" value="1"/>
</dbReference>
<reference evidence="1 2" key="1">
    <citation type="submission" date="2018-09" db="EMBL/GenBank/DDBJ databases">
        <title>YIM PH 21725 draft genome.</title>
        <authorList>
            <person name="Miao C."/>
        </authorList>
    </citation>
    <scope>NUCLEOTIDE SEQUENCE [LARGE SCALE GENOMIC DNA]</scope>
    <source>
        <strain evidence="2">YIM PH21725</strain>
    </source>
</reference>
<dbReference type="InterPro" id="IPR045778">
    <property type="entry name" value="DUF6204"/>
</dbReference>
<evidence type="ECO:0000313" key="1">
    <source>
        <dbReference type="EMBL" id="RJQ82167.1"/>
    </source>
</evidence>
<proteinExistence type="predicted"/>
<dbReference type="Proteomes" id="UP000285112">
    <property type="component" value="Unassembled WGS sequence"/>
</dbReference>
<dbReference type="EMBL" id="QZFV01000103">
    <property type="protein sequence ID" value="RJQ82167.1"/>
    <property type="molecule type" value="Genomic_DNA"/>
</dbReference>
<organism evidence="1 2">
    <name type="scientific">Amycolatopsis panacis</name>
    <dbReference type="NCBI Taxonomy" id="2340917"/>
    <lineage>
        <taxon>Bacteria</taxon>
        <taxon>Bacillati</taxon>
        <taxon>Actinomycetota</taxon>
        <taxon>Actinomycetes</taxon>
        <taxon>Pseudonocardiales</taxon>
        <taxon>Pseudonocardiaceae</taxon>
        <taxon>Amycolatopsis</taxon>
    </lineage>
</organism>
<keyword evidence="2" id="KW-1185">Reference proteome</keyword>
<dbReference type="AlphaFoldDB" id="A0A419HYG9"/>
<gene>
    <name evidence="1" type="ORF">D5S19_22150</name>
</gene>
<accession>A0A419HYG9</accession>